<dbReference type="Pfam" id="PF00561">
    <property type="entry name" value="Abhydrolase_1"/>
    <property type="match status" value="1"/>
</dbReference>
<reference evidence="3" key="2">
    <citation type="submission" date="2015-01" db="EMBL/GenBank/DDBJ databases">
        <title>Evolutionary Origins and Diversification of the Mycorrhizal Mutualists.</title>
        <authorList>
            <consortium name="DOE Joint Genome Institute"/>
            <consortium name="Mycorrhizal Genomics Consortium"/>
            <person name="Kohler A."/>
            <person name="Kuo A."/>
            <person name="Nagy L.G."/>
            <person name="Floudas D."/>
            <person name="Copeland A."/>
            <person name="Barry K.W."/>
            <person name="Cichocki N."/>
            <person name="Veneault-Fourrey C."/>
            <person name="LaButti K."/>
            <person name="Lindquist E.A."/>
            <person name="Lipzen A."/>
            <person name="Lundell T."/>
            <person name="Morin E."/>
            <person name="Murat C."/>
            <person name="Riley R."/>
            <person name="Ohm R."/>
            <person name="Sun H."/>
            <person name="Tunlid A."/>
            <person name="Henrissat B."/>
            <person name="Grigoriev I.V."/>
            <person name="Hibbett D.S."/>
            <person name="Martin F."/>
        </authorList>
    </citation>
    <scope>NUCLEOTIDE SEQUENCE [LARGE SCALE GENOMIC DNA]</scope>
    <source>
        <strain evidence="3">Zn</strain>
    </source>
</reference>
<accession>A0A0C3GZ33</accession>
<evidence type="ECO:0000313" key="2">
    <source>
        <dbReference type="EMBL" id="KIM95511.1"/>
    </source>
</evidence>
<dbReference type="EMBL" id="KN832887">
    <property type="protein sequence ID" value="KIM95511.1"/>
    <property type="molecule type" value="Genomic_DNA"/>
</dbReference>
<proteinExistence type="predicted"/>
<protein>
    <recommendedName>
        <fullName evidence="1">AB hydrolase-1 domain-containing protein</fullName>
    </recommendedName>
</protein>
<evidence type="ECO:0000313" key="3">
    <source>
        <dbReference type="Proteomes" id="UP000054321"/>
    </source>
</evidence>
<keyword evidence="3" id="KW-1185">Reference proteome</keyword>
<dbReference type="OrthoDB" id="294702at2759"/>
<dbReference type="InParanoid" id="A0A0C3GZ33"/>
<dbReference type="SUPFAM" id="SSF53474">
    <property type="entry name" value="alpha/beta-Hydrolases"/>
    <property type="match status" value="1"/>
</dbReference>
<dbReference type="InterPro" id="IPR000073">
    <property type="entry name" value="AB_hydrolase_1"/>
</dbReference>
<feature type="domain" description="AB hydrolase-1" evidence="1">
    <location>
        <begin position="39"/>
        <end position="161"/>
    </location>
</feature>
<name>A0A0C3GZ33_OIDMZ</name>
<dbReference type="HOGENOM" id="CLU_020336_9_1_1"/>
<dbReference type="STRING" id="913774.A0A0C3GZ33"/>
<dbReference type="Gene3D" id="3.40.50.1820">
    <property type="entry name" value="alpha/beta hydrolase"/>
    <property type="match status" value="1"/>
</dbReference>
<evidence type="ECO:0000259" key="1">
    <source>
        <dbReference type="Pfam" id="PF00561"/>
    </source>
</evidence>
<dbReference type="InterPro" id="IPR029058">
    <property type="entry name" value="AB_hydrolase_fold"/>
</dbReference>
<organism evidence="2 3">
    <name type="scientific">Oidiodendron maius (strain Zn)</name>
    <dbReference type="NCBI Taxonomy" id="913774"/>
    <lineage>
        <taxon>Eukaryota</taxon>
        <taxon>Fungi</taxon>
        <taxon>Dikarya</taxon>
        <taxon>Ascomycota</taxon>
        <taxon>Pezizomycotina</taxon>
        <taxon>Leotiomycetes</taxon>
        <taxon>Leotiomycetes incertae sedis</taxon>
        <taxon>Myxotrichaceae</taxon>
        <taxon>Oidiodendron</taxon>
    </lineage>
</organism>
<sequence length="321" mass="35438">MSEPSGIDWDTGDKSAMVSIGSHKLYLSASGQDRKPGQPIVLLMQGMTSTIDEWVLVKRLVSPFARWVEYDRSGLGKSEDPVETREEISAASVAADLDVLLKTAGVAPPYVIVAHSWGGLTSREFIHLQEKNVAGIVFVDTVTEFSKVREELVSAEPYLPALHKDVDFGPISSLTRDLKLSPEEWAAVQKQDDSARTSVVGAAELKASWEDKPILMAKKQGENQILGNRPVSVLAANNAMDLQIRYEAGVAVGNGTEEERAQYRLLIDRMAKEDIGHQKEQLKLSSVGRYTFTETNGHNVQMTDPQLIVDEIKWVLDHVVE</sequence>
<dbReference type="AlphaFoldDB" id="A0A0C3GZ33"/>
<dbReference type="Proteomes" id="UP000054321">
    <property type="component" value="Unassembled WGS sequence"/>
</dbReference>
<gene>
    <name evidence="2" type="ORF">OIDMADRAFT_134521</name>
</gene>
<reference evidence="2 3" key="1">
    <citation type="submission" date="2014-04" db="EMBL/GenBank/DDBJ databases">
        <authorList>
            <consortium name="DOE Joint Genome Institute"/>
            <person name="Kuo A."/>
            <person name="Martino E."/>
            <person name="Perotto S."/>
            <person name="Kohler A."/>
            <person name="Nagy L.G."/>
            <person name="Floudas D."/>
            <person name="Copeland A."/>
            <person name="Barry K.W."/>
            <person name="Cichocki N."/>
            <person name="Veneault-Fourrey C."/>
            <person name="LaButti K."/>
            <person name="Lindquist E.A."/>
            <person name="Lipzen A."/>
            <person name="Lundell T."/>
            <person name="Morin E."/>
            <person name="Murat C."/>
            <person name="Sun H."/>
            <person name="Tunlid A."/>
            <person name="Henrissat B."/>
            <person name="Grigoriev I.V."/>
            <person name="Hibbett D.S."/>
            <person name="Martin F."/>
            <person name="Nordberg H.P."/>
            <person name="Cantor M.N."/>
            <person name="Hua S.X."/>
        </authorList>
    </citation>
    <scope>NUCLEOTIDE SEQUENCE [LARGE SCALE GENOMIC DNA]</scope>
    <source>
        <strain evidence="2 3">Zn</strain>
    </source>
</reference>